<evidence type="ECO:0008006" key="2">
    <source>
        <dbReference type="Google" id="ProtNLM"/>
    </source>
</evidence>
<dbReference type="EMBL" id="CP095354">
    <property type="protein sequence ID" value="XAG82016.1"/>
    <property type="molecule type" value="Genomic_DNA"/>
</dbReference>
<proteinExistence type="predicted"/>
<accession>A0AAU6V6U5</accession>
<gene>
    <name evidence="1" type="ORF">MRN14_05305</name>
</gene>
<protein>
    <recommendedName>
        <fullName evidence="2">NACHT domain-containing protein</fullName>
    </recommendedName>
</protein>
<organism evidence="1">
    <name type="scientific">bacterium 19NY03SH02</name>
    <dbReference type="NCBI Taxonomy" id="2920631"/>
    <lineage>
        <taxon>Bacteria</taxon>
    </lineage>
</organism>
<sequence>MASSTDLVRASRDGDQFHYLWAARQCLKLLPGAEGLTAITIEGASKIESDSGSVTEGEEIIDVGFYFGSEDLQKAQRIRYVQLKHSTTASNEPWTASGLKKTIQGFAKRYLKLLERFSEENVAERFRFEFTTNRPIDQKVIEALSDLSLGGSACRHTSQQSTLLSYAELNPAQASNFFKLFDVVGSESGLWEQQNLLTQDLSAYLVDADYDTPVQLKDLVTRKATTEFEFNPSIRRHDVLRALKVSENVLLPAPCLISTPPDTIPREQENSIRQELLQSNVPLIIHADGGVGKSIIAARIARSIPAESAVVLYDCFGDGLYRSSLHFRHRHEDGLVQIANELAAKGLCHPLIPSKNADSKQYMRAFRHRITQAISVLRAQNPDASLCVIIDAADNAEMAAEEQQGPGSFVRDLIRLECPEGVRFAFTCRTHRRAMLGAKANALELELQPFSLSESALHMRTFFPEASDPETNEFHVLSSSNPRVQALALERKVPLREILKGLGPEPTTVEQAIGDLLESAIAKLKDNAGSTEAHHIDMMCKGLAVLRPLIPISVLARLSQTPESAIRSFVLDFGRPLLLKGNSLHFLDEPTETWFRERFKPSQAEITGFVERLQSLASESSYVASALPPLLLEAGMMDELISLALSGEGLPTENPLEKRDVELQRLTFSIKASLQQKRYGAAAKLALKAGGECAGEGRQNALIQSNTDLAAKILSPDRIEEIVSRGTFKSGWMGAYHAYDAGLLSGKPEFIADASSRLRMAIDWLHNWARSKPDRRNREDVSHEDRVELASAILRLRGPGETARFLRGWRGRYLAFDAGRGLGARLIDLGHYDQLDALIEATGNDIWLLLGLFSEANSVGHSVPIGPLRRVLRLLGDRRVKLIESSNFNDQWAILEAVCSTVELALKTAPKDQESWGSVIQRYLPSEPPQDFTSQFGRTRVGLLRAYALNANLQGKELELVEVAPKDIRHQIESNNHYSHSQELRMLKREVGGHLPWVNLFYGLACGRTPKNLESSIEQALSHSNSCISSIYSHDSSLIQVIAFEWLRIIISASVINEQHLSKFTAWLKKNEGDIWPNTLTNLCRLAARTEGLESLSFDLSVSVFERLEKSREHAESRVESYVELARAIYPLSTDEASAYFDQAIEIASRIGDENIDRWSAFLHLSEAAGEQNAPRPRTAYRLSRLAELTYEYVARDKHFDWDRTVESLVELCPCSALAILSRWRDRRFGNSYRLLPIAIYHLCALGHLPKYAPIVLSGIHAEWSRVRDLEQAVVECDSKSPLVIFDIGYRYVRVSTTPKAKLIELKELGKSIGAALFDIDRLIANEASNSSDVEEIADSERARDEQSINWGDVFACTDFSCPDSLRMAYETARQQGTSIYLDSFFKAAFEHVRIGKESLLIKAICNWPDFGIYTVRYLLDALSLRSKKQISTKRTIKEAVLIACRRNPEKVIRRAWWQPIPFQTLYDDGLVTDEEVVQETLTGFESQIKDLDAGGFFKLLEPLAATLSPDEADEVLHFGFDLLEDILNEEDSDGAWRAELAPAGSIESAVAGYVWAGLGSPVASERWEYAHVVRALVELGWVEVLEELTRWADQDEAFPYVDGGFEFYLWHARQWLLIGLSRGGLENPFALNSAADFLCRMANLNHVLIQEFAAQGIRILVDSGYLMKDDVSGLMVANKPALSEKTYSGWNRAEPDDDQEEDVALSDDERYFFGIDIGPYWLKPLGRAFGIDQDAVENRARSVLRKHLGWNGKSGYEQDARGKKGIFNDRETSHSHGSMPKTDSLKTYQCFHAMMIVAADLLAQRSVLRNIHEEADEFQQWLEKYQLTREDGYWLFDRRDPHIQKKWSAPEGENRQDWKWGITAEDLDGKLTADDGGLNLWGHYTNHSNGYSEETNIHSALVSRTGAEALIAALQTSAELEPYALPRAEGGDYLQMGELTLKGWVFNDDVCARLDEYDPWSTNLAYPGPMPSAEVSERMNLNASADGCRLWAGKDSLLRSESWIEAYGYGRDEEMVGSTCLSANPKFIEELLTAYPTECLIISVAVRRTVPKYEESSDECMSYHQPYVRFYLMEKDGVAKSI</sequence>
<reference evidence="1" key="1">
    <citation type="submission" date="2022-03" db="EMBL/GenBank/DDBJ databases">
        <title>Sea Food Isolates.</title>
        <authorList>
            <person name="Li c."/>
        </authorList>
    </citation>
    <scope>NUCLEOTIDE SEQUENCE</scope>
    <source>
        <strain evidence="1">19NY03SH02</strain>
    </source>
</reference>
<name>A0AAU6V6U5_UNCXX</name>
<evidence type="ECO:0000313" key="1">
    <source>
        <dbReference type="EMBL" id="XAG82016.1"/>
    </source>
</evidence>